<evidence type="ECO:0000313" key="2">
    <source>
        <dbReference type="Proteomes" id="UP000030227"/>
    </source>
</evidence>
<organism evidence="1 2">
    <name type="scientific">Pseudomonas phage vB_PaeP_C2-10_Ab22</name>
    <dbReference type="NCBI Taxonomy" id="1548906"/>
    <lineage>
        <taxon>Viruses</taxon>
        <taxon>Duplodnaviria</taxon>
        <taxon>Heunggongvirae</taxon>
        <taxon>Uroviricota</taxon>
        <taxon>Caudoviricetes</taxon>
        <taxon>Bruynoghevirus</taxon>
        <taxon>Bruynoghevirus Ab22</taxon>
    </lineage>
</organism>
<accession>A0A0A1IUQ2</accession>
<protein>
    <submittedName>
        <fullName evidence="1">Uncharacterized protein</fullName>
    </submittedName>
</protein>
<keyword evidence="2" id="KW-1185">Reference proteome</keyword>
<dbReference type="OrthoDB" id="13687at10239"/>
<evidence type="ECO:0000313" key="1">
    <source>
        <dbReference type="EMBL" id="CEF89743.1"/>
    </source>
</evidence>
<sequence>MNEMTVDKAVAVYRDTPNTFGHQELHAQKMLLKEILGLVASQRHLQDSIEVSKIPEASDSPETSYGGYCDESIGIRFMWERLKKIEDRLRELEEVYGTFVTTPYKTLPGNVNAVPSLVLKSQLEG</sequence>
<dbReference type="GeneID" id="23680492"/>
<dbReference type="Proteomes" id="UP000030227">
    <property type="component" value="Segment"/>
</dbReference>
<dbReference type="KEGG" id="vg:23680492"/>
<dbReference type="RefSeq" id="YP_009125596.1">
    <property type="nucleotide sequence ID" value="NC_026599.1"/>
</dbReference>
<proteinExistence type="predicted"/>
<gene>
    <name evidence="1" type="primary">ORF28</name>
</gene>
<name>A0A0A1IUQ2_9CAUD</name>
<reference evidence="1 2" key="1">
    <citation type="journal article" date="2015" name="PLoS ONE">
        <title>Investigation of a Large Collection of Pseudomonas aeruginosa Bacteriophages Collected from a Single Environmental Source in Abidjan, Cote d'Ivoire.</title>
        <authorList>
            <person name="Essoh C."/>
            <person name="Latino L."/>
            <person name="Midoux C."/>
            <person name="Blouin Y."/>
            <person name="Loukou G."/>
            <person name="Nguetta S.P."/>
            <person name="Lathro S."/>
            <person name="Cablanmian A."/>
            <person name="Kouassi A.K."/>
            <person name="Vergnaud G."/>
            <person name="Pourcel C."/>
        </authorList>
    </citation>
    <scope>NUCLEOTIDE SEQUENCE [LARGE SCALE GENOMIC DNA]</scope>
    <source>
        <strain evidence="1">Ab22</strain>
    </source>
</reference>
<dbReference type="EMBL" id="LN610578">
    <property type="protein sequence ID" value="CEF89743.1"/>
    <property type="molecule type" value="Genomic_DNA"/>
</dbReference>